<evidence type="ECO:0000313" key="1">
    <source>
        <dbReference type="EMBL" id="RVX02357.1"/>
    </source>
</evidence>
<dbReference type="EMBL" id="QGNW01000071">
    <property type="protein sequence ID" value="RVX02357.1"/>
    <property type="molecule type" value="Genomic_DNA"/>
</dbReference>
<name>A0A438J067_VITVI</name>
<sequence length="141" mass="15817">MAIGSLGYHDPYMLRYHSITIRFLIRISQYHPLLDYEVYKLEEEGLIREGLGHTPVLRDAPSIDISPPLFKETPTTPIEVPSTPPVVPLVASSPQSIDATLVDKELVHISENKRMIMVKDMVEDVVGDVVVELMEGYMLAS</sequence>
<organism evidence="1 2">
    <name type="scientific">Vitis vinifera</name>
    <name type="common">Grape</name>
    <dbReference type="NCBI Taxonomy" id="29760"/>
    <lineage>
        <taxon>Eukaryota</taxon>
        <taxon>Viridiplantae</taxon>
        <taxon>Streptophyta</taxon>
        <taxon>Embryophyta</taxon>
        <taxon>Tracheophyta</taxon>
        <taxon>Spermatophyta</taxon>
        <taxon>Magnoliopsida</taxon>
        <taxon>eudicotyledons</taxon>
        <taxon>Gunneridae</taxon>
        <taxon>Pentapetalae</taxon>
        <taxon>rosids</taxon>
        <taxon>Vitales</taxon>
        <taxon>Vitaceae</taxon>
        <taxon>Viteae</taxon>
        <taxon>Vitis</taxon>
    </lineage>
</organism>
<evidence type="ECO:0000313" key="2">
    <source>
        <dbReference type="Proteomes" id="UP000288805"/>
    </source>
</evidence>
<proteinExistence type="predicted"/>
<reference evidence="1 2" key="1">
    <citation type="journal article" date="2018" name="PLoS Genet.">
        <title>Population sequencing reveals clonal diversity and ancestral inbreeding in the grapevine cultivar Chardonnay.</title>
        <authorList>
            <person name="Roach M.J."/>
            <person name="Johnson D.L."/>
            <person name="Bohlmann J."/>
            <person name="van Vuuren H.J."/>
            <person name="Jones S.J."/>
            <person name="Pretorius I.S."/>
            <person name="Schmidt S.A."/>
            <person name="Borneman A.R."/>
        </authorList>
    </citation>
    <scope>NUCLEOTIDE SEQUENCE [LARGE SCALE GENOMIC DNA]</scope>
    <source>
        <strain evidence="2">cv. Chardonnay</strain>
        <tissue evidence="1">Leaf</tissue>
    </source>
</reference>
<dbReference type="AlphaFoldDB" id="A0A438J067"/>
<gene>
    <name evidence="1" type="ORF">CK203_028362</name>
</gene>
<protein>
    <submittedName>
        <fullName evidence="1">Uncharacterized protein</fullName>
    </submittedName>
</protein>
<dbReference type="Proteomes" id="UP000288805">
    <property type="component" value="Unassembled WGS sequence"/>
</dbReference>
<accession>A0A438J067</accession>
<comment type="caution">
    <text evidence="1">The sequence shown here is derived from an EMBL/GenBank/DDBJ whole genome shotgun (WGS) entry which is preliminary data.</text>
</comment>